<dbReference type="Pfam" id="PF14311">
    <property type="entry name" value="DUF4379"/>
    <property type="match status" value="6"/>
</dbReference>
<proteinExistence type="predicted"/>
<dbReference type="PANTHER" id="PTHR37317">
    <property type="entry name" value="BLR8090 PROTEIN"/>
    <property type="match status" value="1"/>
</dbReference>
<dbReference type="PANTHER" id="PTHR37317:SF1">
    <property type="entry name" value="ZINC-RIBBON DOMAIN-CONTAINING PROTEIN-RELATED"/>
    <property type="match status" value="1"/>
</dbReference>
<organism evidence="3 4">
    <name type="scientific">Rossellomorea vietnamensis</name>
    <dbReference type="NCBI Taxonomy" id="218284"/>
    <lineage>
        <taxon>Bacteria</taxon>
        <taxon>Bacillati</taxon>
        <taxon>Bacillota</taxon>
        <taxon>Bacilli</taxon>
        <taxon>Bacillales</taxon>
        <taxon>Bacillaceae</taxon>
        <taxon>Rossellomorea</taxon>
    </lineage>
</organism>
<feature type="domain" description="Treble clef zinc finger" evidence="2">
    <location>
        <begin position="510"/>
        <end position="567"/>
    </location>
</feature>
<dbReference type="EMBL" id="VTEI01000003">
    <property type="protein sequence ID" value="TYS17724.1"/>
    <property type="molecule type" value="Genomic_DNA"/>
</dbReference>
<feature type="region of interest" description="Disordered" evidence="1">
    <location>
        <begin position="1"/>
        <end position="22"/>
    </location>
</feature>
<dbReference type="AlphaFoldDB" id="A0A5D4NW73"/>
<dbReference type="RefSeq" id="WP_148939058.1">
    <property type="nucleotide sequence ID" value="NZ_VTEI01000003.1"/>
</dbReference>
<feature type="domain" description="Treble clef zinc finger" evidence="2">
    <location>
        <begin position="441"/>
        <end position="495"/>
    </location>
</feature>
<dbReference type="OrthoDB" id="583824at2"/>
<comment type="caution">
    <text evidence="3">The sequence shown here is derived from an EMBL/GenBank/DDBJ whole genome shotgun (WGS) entry which is preliminary data.</text>
</comment>
<evidence type="ECO:0000256" key="1">
    <source>
        <dbReference type="SAM" id="MobiDB-lite"/>
    </source>
</evidence>
<protein>
    <recommendedName>
        <fullName evidence="2">Treble clef zinc finger domain-containing protein</fullName>
    </recommendedName>
</protein>
<dbReference type="InterPro" id="IPR025487">
    <property type="entry name" value="DUF4379"/>
</dbReference>
<evidence type="ECO:0000259" key="2">
    <source>
        <dbReference type="Pfam" id="PF14311"/>
    </source>
</evidence>
<evidence type="ECO:0000313" key="4">
    <source>
        <dbReference type="Proteomes" id="UP000322267"/>
    </source>
</evidence>
<sequence>MARKYTPLSQKNPKLASEWHPSKNGVIRPDDVAAGTNNFAWWICEQGHEWEARINSRNRGTGCPICFGRFQEPLTKTHPILALEWHSNKNGNLTSDDVTAGSTRKVYWKCSICGYPWLSTITNRKHGNGCPKCAGKVVTEENALATINPDVLEEWHPTKNGTLTPDQIHAYSDKKVWWKCKECNHEWPTTPNHRTSQKTACPKCKEKYNVSFEELAFVYFYSKVFQEVKFNHKIDAGDKSYKVDIYVPKYKLILEYDSEFHHRDRLSIDTEKSSQLIKHRNVLIRMREQGLSEVPLQGVINITFSNKNRTQLKKEIMASLYYITQVVNISEEEKHRIESLKEIHIEEQRFKILSQVPPIEQRNNIKQNSSLLTKEFDLEKNFPFGPEHFSYGSSFKLWWTCEDGHSWESAPSTRKKGHGCPVCDGQIATMETSLGTVKKELAYEWDYDKNKDLTPFDILPNSNRKFWWKCSKGHSYKAAPNHRNRGEGCPYCVGKKVGKDNCLAVVNPKLASQWHPTKNENLTPYDITAGSSKKVWWNCDKGHEWQASVYSRKGSKTNKPRGCRECYELGRRKSKSK</sequence>
<dbReference type="Proteomes" id="UP000322267">
    <property type="component" value="Unassembled WGS sequence"/>
</dbReference>
<gene>
    <name evidence="3" type="ORF">FZC78_07645</name>
</gene>
<evidence type="ECO:0000313" key="3">
    <source>
        <dbReference type="EMBL" id="TYS17724.1"/>
    </source>
</evidence>
<accession>A0A5D4NW73</accession>
<reference evidence="3 4" key="1">
    <citation type="submission" date="2019-08" db="EMBL/GenBank/DDBJ databases">
        <title>Bacillus genomes from the desert of Cuatro Cienegas, Coahuila.</title>
        <authorList>
            <person name="Olmedo-Alvarez G."/>
        </authorList>
    </citation>
    <scope>NUCLEOTIDE SEQUENCE [LARGE SCALE GENOMIC DNA]</scope>
    <source>
        <strain evidence="3 4">CH34_1T</strain>
    </source>
</reference>
<name>A0A5D4NW73_9BACI</name>
<feature type="domain" description="Treble clef zinc finger" evidence="2">
    <location>
        <begin position="152"/>
        <end position="207"/>
    </location>
</feature>
<feature type="domain" description="Treble clef zinc finger" evidence="2">
    <location>
        <begin position="372"/>
        <end position="425"/>
    </location>
</feature>
<feature type="domain" description="Treble clef zinc finger" evidence="2">
    <location>
        <begin position="81"/>
        <end position="136"/>
    </location>
</feature>
<feature type="domain" description="Treble clef zinc finger" evidence="2">
    <location>
        <begin position="15"/>
        <end position="68"/>
    </location>
</feature>